<evidence type="ECO:0000256" key="5">
    <source>
        <dbReference type="ARBA" id="ARBA00023186"/>
    </source>
</evidence>
<dbReference type="AlphaFoldDB" id="F8AZK2"/>
<feature type="compositionally biased region" description="Low complexity" evidence="7">
    <location>
        <begin position="11"/>
        <end position="21"/>
    </location>
</feature>
<evidence type="ECO:0000313" key="10">
    <source>
        <dbReference type="Proteomes" id="UP000001549"/>
    </source>
</evidence>
<evidence type="ECO:0000256" key="3">
    <source>
        <dbReference type="ARBA" id="ARBA00022988"/>
    </source>
</evidence>
<evidence type="ECO:0000256" key="7">
    <source>
        <dbReference type="SAM" id="MobiDB-lite"/>
    </source>
</evidence>
<feature type="region of interest" description="Disordered" evidence="7">
    <location>
        <begin position="60"/>
        <end position="122"/>
    </location>
</feature>
<dbReference type="InterPro" id="IPR003495">
    <property type="entry name" value="CobW/HypB/UreG_nucleotide-bd"/>
</dbReference>
<evidence type="ECO:0000256" key="1">
    <source>
        <dbReference type="ARBA" id="ARBA00005732"/>
    </source>
</evidence>
<dbReference type="PANTHER" id="PTHR31715">
    <property type="entry name" value="UREASE ACCESSORY PROTEIN G"/>
    <property type="match status" value="1"/>
</dbReference>
<dbReference type="KEGG" id="fsy:FsymDg_1185"/>
<dbReference type="EMBL" id="CP002801">
    <property type="protein sequence ID" value="AEH08679.1"/>
    <property type="molecule type" value="Genomic_DNA"/>
</dbReference>
<dbReference type="HOGENOM" id="CLU_805965_0_0_11"/>
<comment type="function">
    <text evidence="6">Facilitates the functional incorporation of the urease nickel metallocenter. This process requires GTP hydrolysis, probably effectuated by UreG.</text>
</comment>
<comment type="similarity">
    <text evidence="1 6">Belongs to the SIMIBI class G3E GTPase family. UreG subfamily.</text>
</comment>
<evidence type="ECO:0000259" key="8">
    <source>
        <dbReference type="Pfam" id="PF02492"/>
    </source>
</evidence>
<dbReference type="SUPFAM" id="SSF52540">
    <property type="entry name" value="P-loop containing nucleoside triphosphate hydrolases"/>
    <property type="match status" value="1"/>
</dbReference>
<dbReference type="STRING" id="656024.FsymDg_1185"/>
<dbReference type="Proteomes" id="UP000001549">
    <property type="component" value="Chromosome"/>
</dbReference>
<dbReference type="GO" id="GO:0016151">
    <property type="term" value="F:nickel cation binding"/>
    <property type="evidence" value="ECO:0007669"/>
    <property type="project" value="UniProtKB-UniRule"/>
</dbReference>
<keyword evidence="2 6" id="KW-0547">Nucleotide-binding</keyword>
<keyword evidence="5 6" id="KW-0143">Chaperone</keyword>
<feature type="compositionally biased region" description="Low complexity" evidence="7">
    <location>
        <begin position="74"/>
        <end position="89"/>
    </location>
</feature>
<comment type="subunit">
    <text evidence="6">Homodimer. UreD, UreF and UreG form a complex that acts as a GTP-hydrolysis-dependent molecular chaperone, activating the urease apoprotein by helping to assemble the nickel containing metallocenter of UreC. The UreE protein probably delivers the nickel.</text>
</comment>
<dbReference type="NCBIfam" id="TIGR00101">
    <property type="entry name" value="ureG"/>
    <property type="match status" value="1"/>
</dbReference>
<gene>
    <name evidence="6" type="primary">ureG</name>
    <name evidence="9" type="ordered locus">FsymDg_1185</name>
</gene>
<keyword evidence="6" id="KW-0963">Cytoplasm</keyword>
<evidence type="ECO:0000256" key="6">
    <source>
        <dbReference type="HAMAP-Rule" id="MF_01389"/>
    </source>
</evidence>
<evidence type="ECO:0000313" key="9">
    <source>
        <dbReference type="EMBL" id="AEH08679.1"/>
    </source>
</evidence>
<evidence type="ECO:0000256" key="4">
    <source>
        <dbReference type="ARBA" id="ARBA00023134"/>
    </source>
</evidence>
<feature type="binding site" evidence="6">
    <location>
        <begin position="127"/>
        <end position="134"/>
    </location>
    <ligand>
        <name>GTP</name>
        <dbReference type="ChEBI" id="CHEBI:37565"/>
    </ligand>
</feature>
<feature type="region of interest" description="Disordered" evidence="7">
    <location>
        <begin position="1"/>
        <end position="21"/>
    </location>
</feature>
<keyword evidence="10" id="KW-1185">Reference proteome</keyword>
<dbReference type="InterPro" id="IPR004400">
    <property type="entry name" value="UreG"/>
</dbReference>
<feature type="domain" description="CobW/HypB/UreG nucleotide-binding" evidence="8">
    <location>
        <begin position="123"/>
        <end position="293"/>
    </location>
</feature>
<sequence>MEGRPQRSADRAGAGAGASADVGAGAGWEAFLFWPACLEGSAGVGARPGEVREGVGMHREHDIQTSPAAGGGPARRTGAGHPSEAAQQPTSPPTPPAARPSVVGDVRPEARPGARPDGRAVRIGVGGPVGSGKTALVAALCRALAGTLRLAVVTNDIYTTEDADFLRAAGVLDPARIRAIETGCCPHTAIRDDISANLDAVEDLEADFGPLDLVLVESGGDNLTATFSYGLVDRQIFVIDVAGGDKVPRKGGPGVTNSDLLVINKTDLAPLVGADLDVMARDAERLRHDRPVLFTSLTAQPGAAEVANWVLGVLAAAHAAPAPHGPPRPSDHLAAQTAAPGRLS</sequence>
<dbReference type="CDD" id="cd05540">
    <property type="entry name" value="UreG"/>
    <property type="match status" value="1"/>
</dbReference>
<proteinExistence type="inferred from homology"/>
<dbReference type="Pfam" id="PF02492">
    <property type="entry name" value="cobW"/>
    <property type="match status" value="1"/>
</dbReference>
<dbReference type="GO" id="GO:0005525">
    <property type="term" value="F:GTP binding"/>
    <property type="evidence" value="ECO:0007669"/>
    <property type="project" value="UniProtKB-KW"/>
</dbReference>
<dbReference type="HAMAP" id="MF_01389">
    <property type="entry name" value="UreG"/>
    <property type="match status" value="1"/>
</dbReference>
<protein>
    <recommendedName>
        <fullName evidence="6">Urease accessory protein UreG</fullName>
    </recommendedName>
</protein>
<feature type="compositionally biased region" description="Basic and acidic residues" evidence="7">
    <location>
        <begin position="106"/>
        <end position="120"/>
    </location>
</feature>
<accession>F8AZK2</accession>
<keyword evidence="4 6" id="KW-0342">GTP-binding</keyword>
<organism evidence="9 10">
    <name type="scientific">Candidatus Protofrankia datiscae</name>
    <dbReference type="NCBI Taxonomy" id="2716812"/>
    <lineage>
        <taxon>Bacteria</taxon>
        <taxon>Bacillati</taxon>
        <taxon>Actinomycetota</taxon>
        <taxon>Actinomycetes</taxon>
        <taxon>Frankiales</taxon>
        <taxon>Frankiaceae</taxon>
        <taxon>Protofrankia</taxon>
    </lineage>
</organism>
<feature type="compositionally biased region" description="Basic and acidic residues" evidence="7">
    <location>
        <begin position="1"/>
        <end position="10"/>
    </location>
</feature>
<comment type="subcellular location">
    <subcellularLocation>
        <location evidence="6">Cytoplasm</location>
    </subcellularLocation>
</comment>
<dbReference type="InterPro" id="IPR027417">
    <property type="entry name" value="P-loop_NTPase"/>
</dbReference>
<dbReference type="GO" id="GO:0003924">
    <property type="term" value="F:GTPase activity"/>
    <property type="evidence" value="ECO:0007669"/>
    <property type="project" value="InterPro"/>
</dbReference>
<evidence type="ECO:0000256" key="2">
    <source>
        <dbReference type="ARBA" id="ARBA00022741"/>
    </source>
</evidence>
<dbReference type="Gene3D" id="3.40.50.300">
    <property type="entry name" value="P-loop containing nucleotide triphosphate hydrolases"/>
    <property type="match status" value="1"/>
</dbReference>
<feature type="region of interest" description="Disordered" evidence="7">
    <location>
        <begin position="320"/>
        <end position="344"/>
    </location>
</feature>
<dbReference type="GO" id="GO:0005737">
    <property type="term" value="C:cytoplasm"/>
    <property type="evidence" value="ECO:0007669"/>
    <property type="project" value="UniProtKB-SubCell"/>
</dbReference>
<name>F8AZK2_9ACTN</name>
<keyword evidence="3 6" id="KW-0996">Nickel insertion</keyword>
<reference evidence="9 10" key="1">
    <citation type="submission" date="2011-05" db="EMBL/GenBank/DDBJ databases">
        <title>Complete sequence of chromosome of Frankia symbiont of Datisca glomerata.</title>
        <authorList>
            <consortium name="US DOE Joint Genome Institute"/>
            <person name="Lucas S."/>
            <person name="Han J."/>
            <person name="Lapidus A."/>
            <person name="Cheng J.-F."/>
            <person name="Goodwin L."/>
            <person name="Pitluck S."/>
            <person name="Peters L."/>
            <person name="Mikhailova N."/>
            <person name="Chertkov O."/>
            <person name="Teshima H."/>
            <person name="Han C."/>
            <person name="Tapia R."/>
            <person name="Land M."/>
            <person name="Hauser L."/>
            <person name="Kyrpides N."/>
            <person name="Ivanova N."/>
            <person name="Pagani I."/>
            <person name="Berry A."/>
            <person name="Pawlowski K."/>
            <person name="Persson T."/>
            <person name="Vanden Heuvel B."/>
            <person name="Benson D."/>
            <person name="Woyke T."/>
        </authorList>
    </citation>
    <scope>NUCLEOTIDE SEQUENCE [LARGE SCALE GENOMIC DNA]</scope>
    <source>
        <strain evidence="10">4085684</strain>
    </source>
</reference>
<dbReference type="GO" id="GO:0043419">
    <property type="term" value="P:urea catabolic process"/>
    <property type="evidence" value="ECO:0007669"/>
    <property type="project" value="InterPro"/>
</dbReference>
<dbReference type="PANTHER" id="PTHR31715:SF0">
    <property type="entry name" value="UREASE ACCESSORY PROTEIN G"/>
    <property type="match status" value="1"/>
</dbReference>
<dbReference type="eggNOG" id="COG0378">
    <property type="taxonomic scope" value="Bacteria"/>
</dbReference>